<dbReference type="EMBL" id="KZ825511">
    <property type="protein sequence ID" value="PYI30765.1"/>
    <property type="molecule type" value="Genomic_DNA"/>
</dbReference>
<accession>A0A2V5I1V1</accession>
<dbReference type="AlphaFoldDB" id="A0A2V5I1V1"/>
<proteinExistence type="predicted"/>
<reference evidence="1 2" key="1">
    <citation type="submission" date="2018-02" db="EMBL/GenBank/DDBJ databases">
        <title>The genomes of Aspergillus section Nigri reveals drivers in fungal speciation.</title>
        <authorList>
            <consortium name="DOE Joint Genome Institute"/>
            <person name="Vesth T.C."/>
            <person name="Nybo J."/>
            <person name="Theobald S."/>
            <person name="Brandl J."/>
            <person name="Frisvad J.C."/>
            <person name="Nielsen K.F."/>
            <person name="Lyhne E.K."/>
            <person name="Kogle M.E."/>
            <person name="Kuo A."/>
            <person name="Riley R."/>
            <person name="Clum A."/>
            <person name="Nolan M."/>
            <person name="Lipzen A."/>
            <person name="Salamov A."/>
            <person name="Henrissat B."/>
            <person name="Wiebenga A."/>
            <person name="De vries R.P."/>
            <person name="Grigoriev I.V."/>
            <person name="Mortensen U.H."/>
            <person name="Andersen M.R."/>
            <person name="Baker S.E."/>
        </authorList>
    </citation>
    <scope>NUCLEOTIDE SEQUENCE [LARGE SCALE GENOMIC DNA]</scope>
    <source>
        <strain evidence="1 2">CBS 114.80</strain>
    </source>
</reference>
<organism evidence="1 2">
    <name type="scientific">Aspergillus indologenus CBS 114.80</name>
    <dbReference type="NCBI Taxonomy" id="1450541"/>
    <lineage>
        <taxon>Eukaryota</taxon>
        <taxon>Fungi</taxon>
        <taxon>Dikarya</taxon>
        <taxon>Ascomycota</taxon>
        <taxon>Pezizomycotina</taxon>
        <taxon>Eurotiomycetes</taxon>
        <taxon>Eurotiomycetidae</taxon>
        <taxon>Eurotiales</taxon>
        <taxon>Aspergillaceae</taxon>
        <taxon>Aspergillus</taxon>
        <taxon>Aspergillus subgen. Circumdati</taxon>
    </lineage>
</organism>
<name>A0A2V5I1V1_9EURO</name>
<keyword evidence="2" id="KW-1185">Reference proteome</keyword>
<protein>
    <submittedName>
        <fullName evidence="1">Uncharacterized protein</fullName>
    </submittedName>
</protein>
<dbReference type="Proteomes" id="UP000248817">
    <property type="component" value="Unassembled WGS sequence"/>
</dbReference>
<evidence type="ECO:0000313" key="1">
    <source>
        <dbReference type="EMBL" id="PYI30765.1"/>
    </source>
</evidence>
<evidence type="ECO:0000313" key="2">
    <source>
        <dbReference type="Proteomes" id="UP000248817"/>
    </source>
</evidence>
<sequence>MLCTPNLLFAPPTAHLPPLSFSLPPVFLLLNKFPRINCEKNSKRVGHSRGPGKLTYWCKALSLGSDERSSCIRGSSSVQLVVRRSCWTMSCRWGYLILPWLNEPDSSDMWCGI</sequence>
<gene>
    <name evidence="1" type="ORF">BP00DRAFT_426150</name>
</gene>